<evidence type="ECO:0000256" key="1">
    <source>
        <dbReference type="SAM" id="MobiDB-lite"/>
    </source>
</evidence>
<keyword evidence="3" id="KW-1185">Reference proteome</keyword>
<accession>A0A6A5SCD8</accession>
<proteinExistence type="predicted"/>
<gene>
    <name evidence="2" type="ORF">EJ02DRAFT_426440</name>
</gene>
<protein>
    <submittedName>
        <fullName evidence="2">Uncharacterized protein</fullName>
    </submittedName>
</protein>
<dbReference type="EMBL" id="ML976131">
    <property type="protein sequence ID" value="KAF1937612.1"/>
    <property type="molecule type" value="Genomic_DNA"/>
</dbReference>
<evidence type="ECO:0000313" key="3">
    <source>
        <dbReference type="Proteomes" id="UP000800038"/>
    </source>
</evidence>
<organism evidence="2 3">
    <name type="scientific">Clathrospora elynae</name>
    <dbReference type="NCBI Taxonomy" id="706981"/>
    <lineage>
        <taxon>Eukaryota</taxon>
        <taxon>Fungi</taxon>
        <taxon>Dikarya</taxon>
        <taxon>Ascomycota</taxon>
        <taxon>Pezizomycotina</taxon>
        <taxon>Dothideomycetes</taxon>
        <taxon>Pleosporomycetidae</taxon>
        <taxon>Pleosporales</taxon>
        <taxon>Diademaceae</taxon>
        <taxon>Clathrospora</taxon>
    </lineage>
</organism>
<dbReference type="AlphaFoldDB" id="A0A6A5SCD8"/>
<reference evidence="2" key="1">
    <citation type="journal article" date="2020" name="Stud. Mycol.">
        <title>101 Dothideomycetes genomes: a test case for predicting lifestyles and emergence of pathogens.</title>
        <authorList>
            <person name="Haridas S."/>
            <person name="Albert R."/>
            <person name="Binder M."/>
            <person name="Bloem J."/>
            <person name="Labutti K."/>
            <person name="Salamov A."/>
            <person name="Andreopoulos B."/>
            <person name="Baker S."/>
            <person name="Barry K."/>
            <person name="Bills G."/>
            <person name="Bluhm B."/>
            <person name="Cannon C."/>
            <person name="Castanera R."/>
            <person name="Culley D."/>
            <person name="Daum C."/>
            <person name="Ezra D."/>
            <person name="Gonzalez J."/>
            <person name="Henrissat B."/>
            <person name="Kuo A."/>
            <person name="Liang C."/>
            <person name="Lipzen A."/>
            <person name="Lutzoni F."/>
            <person name="Magnuson J."/>
            <person name="Mondo S."/>
            <person name="Nolan M."/>
            <person name="Ohm R."/>
            <person name="Pangilinan J."/>
            <person name="Park H.-J."/>
            <person name="Ramirez L."/>
            <person name="Alfaro M."/>
            <person name="Sun H."/>
            <person name="Tritt A."/>
            <person name="Yoshinaga Y."/>
            <person name="Zwiers L.-H."/>
            <person name="Turgeon B."/>
            <person name="Goodwin S."/>
            <person name="Spatafora J."/>
            <person name="Crous P."/>
            <person name="Grigoriev I."/>
        </authorList>
    </citation>
    <scope>NUCLEOTIDE SEQUENCE</scope>
    <source>
        <strain evidence="2">CBS 161.51</strain>
    </source>
</reference>
<sequence length="91" mass="10309">MAEDEVEDGSDDDYCGDGYEGVEEEDAEYEYGEWNDEDNEEDVAIRLGPKDNKNKNKNLIFIDLLPVGFSGAALTRRDRVCSIKLSQARAW</sequence>
<evidence type="ECO:0000313" key="2">
    <source>
        <dbReference type="EMBL" id="KAF1937612.1"/>
    </source>
</evidence>
<dbReference type="Proteomes" id="UP000800038">
    <property type="component" value="Unassembled WGS sequence"/>
</dbReference>
<feature type="region of interest" description="Disordered" evidence="1">
    <location>
        <begin position="1"/>
        <end position="28"/>
    </location>
</feature>
<name>A0A6A5SCD8_9PLEO</name>